<gene>
    <name evidence="3" type="primary">APLF</name>
    <name evidence="3" type="ORF">FJT64_014869</name>
</gene>
<dbReference type="GO" id="GO:0005634">
    <property type="term" value="C:nucleus"/>
    <property type="evidence" value="ECO:0007669"/>
    <property type="project" value="TreeGrafter"/>
</dbReference>
<dbReference type="OrthoDB" id="10256774at2759"/>
<feature type="compositionally biased region" description="Acidic residues" evidence="1">
    <location>
        <begin position="84"/>
        <end position="107"/>
    </location>
</feature>
<comment type="caution">
    <text evidence="3">The sequence shown here is derived from an EMBL/GenBank/DDBJ whole genome shotgun (WGS) entry which is preliminary data.</text>
</comment>
<dbReference type="GO" id="GO:0003906">
    <property type="term" value="F:DNA-(apurinic or apyrimidinic site) endonuclease activity"/>
    <property type="evidence" value="ECO:0007669"/>
    <property type="project" value="InterPro"/>
</dbReference>
<dbReference type="EMBL" id="VIIS01002239">
    <property type="protein sequence ID" value="KAF0286654.1"/>
    <property type="molecule type" value="Genomic_DNA"/>
</dbReference>
<feature type="compositionally biased region" description="Basic and acidic residues" evidence="1">
    <location>
        <begin position="121"/>
        <end position="137"/>
    </location>
</feature>
<evidence type="ECO:0000313" key="3">
    <source>
        <dbReference type="EMBL" id="KAF0286654.1"/>
    </source>
</evidence>
<dbReference type="PANTHER" id="PTHR21315:SF2">
    <property type="entry name" value="APRATAXIN AND PNK-LIKE FACTOR"/>
    <property type="match status" value="1"/>
</dbReference>
<proteinExistence type="predicted"/>
<dbReference type="Pfam" id="PF10283">
    <property type="entry name" value="zf-CCHH"/>
    <property type="match status" value="1"/>
</dbReference>
<dbReference type="GO" id="GO:0035861">
    <property type="term" value="C:site of double-strand break"/>
    <property type="evidence" value="ECO:0007669"/>
    <property type="project" value="TreeGrafter"/>
</dbReference>
<dbReference type="PANTHER" id="PTHR21315">
    <property type="entry name" value="APRATAXIN AND PNK-LIKE FACTOR-RELATED"/>
    <property type="match status" value="1"/>
</dbReference>
<sequence>MNRTNPVHRRDFSHPGDADYQAPPPPPPAGQPLPECEFGVNCYRRNPLHRQQFAHTSRPNPRREAKRKARQKAKKAAAAGDTPDSYDLDDSFINDSESDDYAPDDSGSDWSADEGSGSDDDDRRRRDREARRLTGGR</sequence>
<protein>
    <submittedName>
        <fullName evidence="3">Aprataxin and PNK-like factor</fullName>
    </submittedName>
</protein>
<feature type="region of interest" description="Disordered" evidence="1">
    <location>
        <begin position="1"/>
        <end position="137"/>
    </location>
</feature>
<feature type="compositionally biased region" description="Basic residues" evidence="1">
    <location>
        <begin position="64"/>
        <end position="75"/>
    </location>
</feature>
<name>A0A6A4V513_AMPAM</name>
<accession>A0A6A4V513</accession>
<evidence type="ECO:0000313" key="4">
    <source>
        <dbReference type="Proteomes" id="UP000440578"/>
    </source>
</evidence>
<dbReference type="GO" id="GO:0008408">
    <property type="term" value="F:3'-5' exonuclease activity"/>
    <property type="evidence" value="ECO:0007669"/>
    <property type="project" value="InterPro"/>
</dbReference>
<dbReference type="Proteomes" id="UP000440578">
    <property type="component" value="Unassembled WGS sequence"/>
</dbReference>
<dbReference type="AlphaFoldDB" id="A0A6A4V513"/>
<keyword evidence="4" id="KW-1185">Reference proteome</keyword>
<dbReference type="GO" id="GO:0006302">
    <property type="term" value="P:double-strand break repair"/>
    <property type="evidence" value="ECO:0007669"/>
    <property type="project" value="InterPro"/>
</dbReference>
<feature type="domain" description="PBZ-type" evidence="2">
    <location>
        <begin position="34"/>
        <end position="57"/>
    </location>
</feature>
<evidence type="ECO:0000259" key="2">
    <source>
        <dbReference type="Pfam" id="PF10283"/>
    </source>
</evidence>
<organism evidence="3 4">
    <name type="scientific">Amphibalanus amphitrite</name>
    <name type="common">Striped barnacle</name>
    <name type="synonym">Balanus amphitrite</name>
    <dbReference type="NCBI Taxonomy" id="1232801"/>
    <lineage>
        <taxon>Eukaryota</taxon>
        <taxon>Metazoa</taxon>
        <taxon>Ecdysozoa</taxon>
        <taxon>Arthropoda</taxon>
        <taxon>Crustacea</taxon>
        <taxon>Multicrustacea</taxon>
        <taxon>Cirripedia</taxon>
        <taxon>Thoracica</taxon>
        <taxon>Thoracicalcarea</taxon>
        <taxon>Balanomorpha</taxon>
        <taxon>Balanoidea</taxon>
        <taxon>Balanidae</taxon>
        <taxon>Amphibalaninae</taxon>
        <taxon>Amphibalanus</taxon>
    </lineage>
</organism>
<dbReference type="InterPro" id="IPR039253">
    <property type="entry name" value="APLF"/>
</dbReference>
<evidence type="ECO:0000256" key="1">
    <source>
        <dbReference type="SAM" id="MobiDB-lite"/>
    </source>
</evidence>
<feature type="compositionally biased region" description="Basic and acidic residues" evidence="1">
    <location>
        <begin position="8"/>
        <end position="17"/>
    </location>
</feature>
<reference evidence="3 4" key="1">
    <citation type="submission" date="2019-07" db="EMBL/GenBank/DDBJ databases">
        <title>Draft genome assembly of a fouling barnacle, Amphibalanus amphitrite (Darwin, 1854): The first reference genome for Thecostraca.</title>
        <authorList>
            <person name="Kim W."/>
        </authorList>
    </citation>
    <scope>NUCLEOTIDE SEQUENCE [LARGE SCALE GENOMIC DNA]</scope>
    <source>
        <strain evidence="3">SNU_AA5</strain>
        <tissue evidence="3">Soma without cirri and trophi</tissue>
    </source>
</reference>
<dbReference type="InterPro" id="IPR019406">
    <property type="entry name" value="APLF_PBZ"/>
</dbReference>
<feature type="compositionally biased region" description="Pro residues" evidence="1">
    <location>
        <begin position="22"/>
        <end position="31"/>
    </location>
</feature>